<evidence type="ECO:0000313" key="19">
    <source>
        <dbReference type="Proteomes" id="UP001162060"/>
    </source>
</evidence>
<comment type="catalytic activity">
    <reaction evidence="14">
        <text>L-seryl-[protein] + ATP = O-phospho-L-seryl-[protein] + ADP + H(+)</text>
        <dbReference type="Rhea" id="RHEA:17989"/>
        <dbReference type="Rhea" id="RHEA-COMP:9863"/>
        <dbReference type="Rhea" id="RHEA-COMP:11604"/>
        <dbReference type="ChEBI" id="CHEBI:15378"/>
        <dbReference type="ChEBI" id="CHEBI:29999"/>
        <dbReference type="ChEBI" id="CHEBI:30616"/>
        <dbReference type="ChEBI" id="CHEBI:83421"/>
        <dbReference type="ChEBI" id="CHEBI:456216"/>
        <dbReference type="EC" id="2.7.11.22"/>
    </reaction>
</comment>
<keyword evidence="4" id="KW-0597">Phosphoprotein</keyword>
<dbReference type="FunFam" id="3.30.200.20:FF:000375">
    <property type="entry name" value="Cell division related protein kinase 2"/>
    <property type="match status" value="1"/>
</dbReference>
<feature type="binding site" evidence="15">
    <location>
        <position position="36"/>
    </location>
    <ligand>
        <name>ATP</name>
        <dbReference type="ChEBI" id="CHEBI:30616"/>
    </ligand>
</feature>
<proteinExistence type="inferred from homology"/>
<keyword evidence="8 15" id="KW-0067">ATP-binding</keyword>
<dbReference type="PANTHER" id="PTHR24056">
    <property type="entry name" value="CELL DIVISION PROTEIN KINASE"/>
    <property type="match status" value="1"/>
</dbReference>
<organism evidence="18 19">
    <name type="scientific">Peronospora matthiolae</name>
    <dbReference type="NCBI Taxonomy" id="2874970"/>
    <lineage>
        <taxon>Eukaryota</taxon>
        <taxon>Sar</taxon>
        <taxon>Stramenopiles</taxon>
        <taxon>Oomycota</taxon>
        <taxon>Peronosporomycetes</taxon>
        <taxon>Peronosporales</taxon>
        <taxon>Peronosporaceae</taxon>
        <taxon>Peronospora</taxon>
    </lineage>
</organism>
<keyword evidence="6 15" id="KW-0547">Nucleotide-binding</keyword>
<dbReference type="Pfam" id="PF00069">
    <property type="entry name" value="Pkinase"/>
    <property type="match status" value="1"/>
</dbReference>
<dbReference type="SUPFAM" id="SSF56112">
    <property type="entry name" value="Protein kinase-like (PK-like)"/>
    <property type="match status" value="1"/>
</dbReference>
<evidence type="ECO:0000256" key="12">
    <source>
        <dbReference type="ARBA" id="ARBA00042858"/>
    </source>
</evidence>
<evidence type="ECO:0000256" key="15">
    <source>
        <dbReference type="PROSITE-ProRule" id="PRU10141"/>
    </source>
</evidence>
<dbReference type="EMBL" id="CAKLBY020000016">
    <property type="protein sequence ID" value="CAK7898247.1"/>
    <property type="molecule type" value="Genomic_DNA"/>
</dbReference>
<evidence type="ECO:0000256" key="9">
    <source>
        <dbReference type="ARBA" id="ARBA00038543"/>
    </source>
</evidence>
<protein>
    <recommendedName>
        <fullName evidence="10">Cyclin-dependent kinase 2 homolog</fullName>
        <ecNumber evidence="2">2.7.11.22</ecNumber>
    </recommendedName>
    <alternativeName>
        <fullName evidence="11">Cell division control protein 2 homolog</fullName>
    </alternativeName>
    <alternativeName>
        <fullName evidence="12">cdc2-related kinase 2</fullName>
    </alternativeName>
</protein>
<name>A0AAV1T1U0_9STRA</name>
<evidence type="ECO:0000256" key="11">
    <source>
        <dbReference type="ARBA" id="ARBA00041902"/>
    </source>
</evidence>
<dbReference type="AlphaFoldDB" id="A0AAV1T1U0"/>
<evidence type="ECO:0000256" key="7">
    <source>
        <dbReference type="ARBA" id="ARBA00022777"/>
    </source>
</evidence>
<sequence>MERYQRIEKGGTIGEGTYGVVYKSRDLKTQKVVALKRIRLETEDDGIPSTALREISVLRELEHPNIVSLLDCLQEDGKLFLVFEFMDMDLKRYMEHNIGKLELSQVKSFLYQLLKGLAFSHSCGIMHRDLKPQNLLVNAKGALKIADFGLARVFSLPIKKYTHEVVTLWYRAPEILLGQEVYSPPVDIWSVGVIFAEMVLKKPLFPGDSEIDQLYRIFRTFGTPNDTSWPGVTKLRDYAPTFPKWKRKIMSELFPQLDESGLNLLESMLRYDPSTRISAKEALRHPYFDDVDSEFM</sequence>
<evidence type="ECO:0000256" key="5">
    <source>
        <dbReference type="ARBA" id="ARBA00022679"/>
    </source>
</evidence>
<dbReference type="InterPro" id="IPR008271">
    <property type="entry name" value="Ser/Thr_kinase_AS"/>
</dbReference>
<dbReference type="GO" id="GO:0000082">
    <property type="term" value="P:G1/S transition of mitotic cell cycle"/>
    <property type="evidence" value="ECO:0007669"/>
    <property type="project" value="TreeGrafter"/>
</dbReference>
<evidence type="ECO:0000256" key="14">
    <source>
        <dbReference type="ARBA" id="ARBA00048367"/>
    </source>
</evidence>
<gene>
    <name evidence="18" type="ORF">PM001_LOCUS1596</name>
</gene>
<dbReference type="GO" id="GO:0030332">
    <property type="term" value="F:cyclin binding"/>
    <property type="evidence" value="ECO:0007669"/>
    <property type="project" value="TreeGrafter"/>
</dbReference>
<dbReference type="EC" id="2.7.11.22" evidence="2"/>
<dbReference type="GO" id="GO:0004693">
    <property type="term" value="F:cyclin-dependent protein serine/threonine kinase activity"/>
    <property type="evidence" value="ECO:0007669"/>
    <property type="project" value="UniProtKB-EC"/>
</dbReference>
<dbReference type="InterPro" id="IPR050108">
    <property type="entry name" value="CDK"/>
</dbReference>
<evidence type="ECO:0000313" key="18">
    <source>
        <dbReference type="EMBL" id="CAK7898247.1"/>
    </source>
</evidence>
<evidence type="ECO:0000256" key="4">
    <source>
        <dbReference type="ARBA" id="ARBA00022553"/>
    </source>
</evidence>
<evidence type="ECO:0000256" key="1">
    <source>
        <dbReference type="ARBA" id="ARBA00006485"/>
    </source>
</evidence>
<dbReference type="PANTHER" id="PTHR24056:SF254">
    <property type="entry name" value="CYCLIN-DEPENDENT KINASE 2"/>
    <property type="match status" value="1"/>
</dbReference>
<evidence type="ECO:0000256" key="2">
    <source>
        <dbReference type="ARBA" id="ARBA00012425"/>
    </source>
</evidence>
<comment type="subunit">
    <text evidence="9">May form a complex composed of at least the catalytic subunit CRK2 and a cyclin.</text>
</comment>
<comment type="caution">
    <text evidence="18">The sequence shown here is derived from an EMBL/GenBank/DDBJ whole genome shotgun (WGS) entry which is preliminary data.</text>
</comment>
<dbReference type="InterPro" id="IPR017441">
    <property type="entry name" value="Protein_kinase_ATP_BS"/>
</dbReference>
<evidence type="ECO:0000256" key="8">
    <source>
        <dbReference type="ARBA" id="ARBA00022840"/>
    </source>
</evidence>
<dbReference type="Proteomes" id="UP001162060">
    <property type="component" value="Unassembled WGS sequence"/>
</dbReference>
<dbReference type="InterPro" id="IPR000719">
    <property type="entry name" value="Prot_kinase_dom"/>
</dbReference>
<evidence type="ECO:0000256" key="10">
    <source>
        <dbReference type="ARBA" id="ARBA00039612"/>
    </source>
</evidence>
<keyword evidence="5" id="KW-0808">Transferase</keyword>
<evidence type="ECO:0000256" key="3">
    <source>
        <dbReference type="ARBA" id="ARBA00022527"/>
    </source>
</evidence>
<dbReference type="InterPro" id="IPR011009">
    <property type="entry name" value="Kinase-like_dom_sf"/>
</dbReference>
<comment type="similarity">
    <text evidence="1">Belongs to the protein kinase superfamily. CMGC Ser/Thr protein kinase family. CDC2/CDKX subfamily.</text>
</comment>
<evidence type="ECO:0000256" key="6">
    <source>
        <dbReference type="ARBA" id="ARBA00022741"/>
    </source>
</evidence>
<keyword evidence="7" id="KW-0418">Kinase</keyword>
<dbReference type="GO" id="GO:0005634">
    <property type="term" value="C:nucleus"/>
    <property type="evidence" value="ECO:0007669"/>
    <property type="project" value="TreeGrafter"/>
</dbReference>
<dbReference type="PROSITE" id="PS00107">
    <property type="entry name" value="PROTEIN_KINASE_ATP"/>
    <property type="match status" value="1"/>
</dbReference>
<dbReference type="GO" id="GO:0010468">
    <property type="term" value="P:regulation of gene expression"/>
    <property type="evidence" value="ECO:0007669"/>
    <property type="project" value="TreeGrafter"/>
</dbReference>
<reference evidence="18" key="1">
    <citation type="submission" date="2024-01" db="EMBL/GenBank/DDBJ databases">
        <authorList>
            <person name="Webb A."/>
        </authorList>
    </citation>
    <scope>NUCLEOTIDE SEQUENCE</scope>
    <source>
        <strain evidence="18">Pm1</strain>
    </source>
</reference>
<dbReference type="Gene3D" id="3.30.200.20">
    <property type="entry name" value="Phosphorylase Kinase, domain 1"/>
    <property type="match status" value="1"/>
</dbReference>
<feature type="domain" description="Protein kinase" evidence="17">
    <location>
        <begin position="7"/>
        <end position="288"/>
    </location>
</feature>
<dbReference type="GO" id="GO:0000307">
    <property type="term" value="C:cyclin-dependent protein kinase holoenzyme complex"/>
    <property type="evidence" value="ECO:0007669"/>
    <property type="project" value="TreeGrafter"/>
</dbReference>
<dbReference type="PROSITE" id="PS50011">
    <property type="entry name" value="PROTEIN_KINASE_DOM"/>
    <property type="match status" value="1"/>
</dbReference>
<evidence type="ECO:0000259" key="17">
    <source>
        <dbReference type="PROSITE" id="PS50011"/>
    </source>
</evidence>
<comment type="catalytic activity">
    <reaction evidence="13">
        <text>L-threonyl-[protein] + ATP = O-phospho-L-threonyl-[protein] + ADP + H(+)</text>
        <dbReference type="Rhea" id="RHEA:46608"/>
        <dbReference type="Rhea" id="RHEA-COMP:11060"/>
        <dbReference type="Rhea" id="RHEA-COMP:11605"/>
        <dbReference type="ChEBI" id="CHEBI:15378"/>
        <dbReference type="ChEBI" id="CHEBI:30013"/>
        <dbReference type="ChEBI" id="CHEBI:30616"/>
        <dbReference type="ChEBI" id="CHEBI:61977"/>
        <dbReference type="ChEBI" id="CHEBI:456216"/>
        <dbReference type="EC" id="2.7.11.22"/>
    </reaction>
</comment>
<dbReference type="GO" id="GO:0005524">
    <property type="term" value="F:ATP binding"/>
    <property type="evidence" value="ECO:0007669"/>
    <property type="project" value="UniProtKB-UniRule"/>
</dbReference>
<dbReference type="Gene3D" id="1.10.510.10">
    <property type="entry name" value="Transferase(Phosphotransferase) domain 1"/>
    <property type="match status" value="1"/>
</dbReference>
<keyword evidence="3 16" id="KW-0723">Serine/threonine-protein kinase</keyword>
<evidence type="ECO:0000256" key="16">
    <source>
        <dbReference type="RuleBase" id="RU000304"/>
    </source>
</evidence>
<dbReference type="GO" id="GO:0010389">
    <property type="term" value="P:regulation of G2/M transition of mitotic cell cycle"/>
    <property type="evidence" value="ECO:0007669"/>
    <property type="project" value="TreeGrafter"/>
</dbReference>
<dbReference type="GO" id="GO:0007165">
    <property type="term" value="P:signal transduction"/>
    <property type="evidence" value="ECO:0007669"/>
    <property type="project" value="TreeGrafter"/>
</dbReference>
<dbReference type="FunFam" id="1.10.510.10:FF:000281">
    <property type="entry name" value="Cyclin-dependent kinase 2"/>
    <property type="match status" value="1"/>
</dbReference>
<dbReference type="PROSITE" id="PS00108">
    <property type="entry name" value="PROTEIN_KINASE_ST"/>
    <property type="match status" value="1"/>
</dbReference>
<accession>A0AAV1T1U0</accession>
<evidence type="ECO:0000256" key="13">
    <source>
        <dbReference type="ARBA" id="ARBA00047811"/>
    </source>
</evidence>
<dbReference type="SMART" id="SM00220">
    <property type="entry name" value="S_TKc"/>
    <property type="match status" value="1"/>
</dbReference>
<dbReference type="GO" id="GO:0005737">
    <property type="term" value="C:cytoplasm"/>
    <property type="evidence" value="ECO:0007669"/>
    <property type="project" value="TreeGrafter"/>
</dbReference>